<feature type="compositionally biased region" description="Basic residues" evidence="1">
    <location>
        <begin position="13"/>
        <end position="22"/>
    </location>
</feature>
<feature type="region of interest" description="Disordered" evidence="1">
    <location>
        <begin position="1"/>
        <end position="23"/>
    </location>
</feature>
<name>A0A7J6S091_PEROL</name>
<sequence>MSSSPTNQPARSLPRKRSRRGTRSWCTTTKRLLQHALHRADVSSLLEIVIIDDLLVLRPRLPSQCTYGYPYEGTSRESLRLFTNAFATATSVEQHIDAAIHAPLCFGGHPILPSMLLGTIAIHRFVDPLIINEVRIHNEARLRIILDDWTSHSSAPLSQASPHWRLRNINYLVALTNYIDSTVVDDLRHGFPQIGTIPSGHLFPPAAKPKHAIGGREQMSFTDTDAKDIHRYLLRTASDDPELRQAVISDVRDECSKGRALGPFPLSTWKDHCAFCSPVFPIRQTDKIRLISNYSYRVRGSGSRPSHRHCFNDFCTTLHKVSLPRLSHVALAASMLGDEPKHISRTDLEGAYRQVRMNPTDTVYSAGIFLDSNLDPCIVIPLVLTFGAVGSVTNFLRVGELHAHIARAVFLVNAFSYLDDFFPISPPSLSASALSSIHFTMEFCTGARIKHAKDIPPATKNLLLGLIVDLSNGGFCISLDDSRRQHLIHALFELKTGHHKISSKLAGKLSFAAEAFLGRAGRGFIRSLIRSSLGLKVPRETLTTCIDSLLYMFHHSTAFTRDLIAEVRLAPRRLVCYADATGHGKLGIYLPPSSSYTSQFGVADLPVSSQASTNHINLLELLAGSAAVHTFAYLLPPGTAFMVLFLDNTVAESLIYTGSSASPRLNLAASLFWLDIATLPIYNVFVSRVGSALNPADAVSRESFSQPWLADSTRVTVALPTWANTVSAS</sequence>
<evidence type="ECO:0000313" key="2">
    <source>
        <dbReference type="EMBL" id="KAF4725966.1"/>
    </source>
</evidence>
<feature type="compositionally biased region" description="Polar residues" evidence="1">
    <location>
        <begin position="1"/>
        <end position="10"/>
    </location>
</feature>
<comment type="caution">
    <text evidence="2">The sequence shown here is derived from an EMBL/GenBank/DDBJ whole genome shotgun (WGS) entry which is preliminary data.</text>
</comment>
<reference evidence="2 3" key="1">
    <citation type="submission" date="2020-04" db="EMBL/GenBank/DDBJ databases">
        <title>Perkinsus olseni comparative genomics.</title>
        <authorList>
            <person name="Bogema D.R."/>
        </authorList>
    </citation>
    <scope>NUCLEOTIDE SEQUENCE [LARGE SCALE GENOMIC DNA]</scope>
    <source>
        <strain evidence="2">ATCC PRA-205</strain>
    </source>
</reference>
<dbReference type="SUPFAM" id="SSF56672">
    <property type="entry name" value="DNA/RNA polymerases"/>
    <property type="match status" value="1"/>
</dbReference>
<dbReference type="InterPro" id="IPR043502">
    <property type="entry name" value="DNA/RNA_pol_sf"/>
</dbReference>
<dbReference type="Proteomes" id="UP000574390">
    <property type="component" value="Unassembled WGS sequence"/>
</dbReference>
<evidence type="ECO:0008006" key="4">
    <source>
        <dbReference type="Google" id="ProtNLM"/>
    </source>
</evidence>
<dbReference type="PANTHER" id="PTHR33050:SF7">
    <property type="entry name" value="RIBONUCLEASE H"/>
    <property type="match status" value="1"/>
</dbReference>
<gene>
    <name evidence="2" type="ORF">FOZ62_027157</name>
</gene>
<dbReference type="InterPro" id="IPR052055">
    <property type="entry name" value="Hepadnavirus_pol/RT"/>
</dbReference>
<dbReference type="EMBL" id="JABANM010018518">
    <property type="protein sequence ID" value="KAF4725966.1"/>
    <property type="molecule type" value="Genomic_DNA"/>
</dbReference>
<protein>
    <recommendedName>
        <fullName evidence="4">Reverse transcriptase domain-containing protein</fullName>
    </recommendedName>
</protein>
<dbReference type="PANTHER" id="PTHR33050">
    <property type="entry name" value="REVERSE TRANSCRIPTASE DOMAIN-CONTAINING PROTEIN"/>
    <property type="match status" value="1"/>
</dbReference>
<proteinExistence type="predicted"/>
<evidence type="ECO:0000256" key="1">
    <source>
        <dbReference type="SAM" id="MobiDB-lite"/>
    </source>
</evidence>
<organism evidence="2 3">
    <name type="scientific">Perkinsus olseni</name>
    <name type="common">Perkinsus atlanticus</name>
    <dbReference type="NCBI Taxonomy" id="32597"/>
    <lineage>
        <taxon>Eukaryota</taxon>
        <taxon>Sar</taxon>
        <taxon>Alveolata</taxon>
        <taxon>Perkinsozoa</taxon>
        <taxon>Perkinsea</taxon>
        <taxon>Perkinsida</taxon>
        <taxon>Perkinsidae</taxon>
        <taxon>Perkinsus</taxon>
    </lineage>
</organism>
<dbReference type="AlphaFoldDB" id="A0A7J6S091"/>
<evidence type="ECO:0000313" key="3">
    <source>
        <dbReference type="Proteomes" id="UP000574390"/>
    </source>
</evidence>
<accession>A0A7J6S091</accession>